<name>A0A543BIV8_9MICO</name>
<accession>A0A543BIV8</accession>
<evidence type="ECO:0000259" key="1">
    <source>
        <dbReference type="Pfam" id="PF01370"/>
    </source>
</evidence>
<protein>
    <submittedName>
        <fullName evidence="2">NAD-dependent epimerase/dehydratase family protein</fullName>
    </submittedName>
</protein>
<feature type="domain" description="NAD-dependent epimerase/dehydratase" evidence="1">
    <location>
        <begin position="4"/>
        <end position="164"/>
    </location>
</feature>
<dbReference type="InterPro" id="IPR036291">
    <property type="entry name" value="NAD(P)-bd_dom_sf"/>
</dbReference>
<sequence>MKLLIIGGGGHLGRLVGPALAESHRVTVADRIPDLRLEWATTIEVDVLDQDALTRAAEGMDAIVYMAMGTKEGWDSPAWARSQFDVNVTGLYNALQAAARAGVRRVVIAGSLSVFDAFLSSTDDATPDAVDAYGLSKRLGEDVARAAAREHGLHVTILRLVLPMADDVWQSSSEDKHATVMTSASDTAAAFGAAILRDEPGCTAMTITGDHERRHLDWSRAETLLDWRPLSRRPRAVVASVEAFSRVED</sequence>
<dbReference type="InterPro" id="IPR001509">
    <property type="entry name" value="Epimerase_deHydtase"/>
</dbReference>
<dbReference type="PANTHER" id="PTHR43245">
    <property type="entry name" value="BIFUNCTIONAL POLYMYXIN RESISTANCE PROTEIN ARNA"/>
    <property type="match status" value="1"/>
</dbReference>
<evidence type="ECO:0000313" key="2">
    <source>
        <dbReference type="EMBL" id="TQL84728.1"/>
    </source>
</evidence>
<dbReference type="SUPFAM" id="SSF51735">
    <property type="entry name" value="NAD(P)-binding Rossmann-fold domains"/>
    <property type="match status" value="1"/>
</dbReference>
<evidence type="ECO:0000313" key="3">
    <source>
        <dbReference type="Proteomes" id="UP000317209"/>
    </source>
</evidence>
<dbReference type="Pfam" id="PF01370">
    <property type="entry name" value="Epimerase"/>
    <property type="match status" value="1"/>
</dbReference>
<dbReference type="InterPro" id="IPR050177">
    <property type="entry name" value="Lipid_A_modif_metabolic_enz"/>
</dbReference>
<dbReference type="RefSeq" id="WP_170198016.1">
    <property type="nucleotide sequence ID" value="NZ_VFOX01000001.1"/>
</dbReference>
<dbReference type="AlphaFoldDB" id="A0A543BIV8"/>
<keyword evidence="3" id="KW-1185">Reference proteome</keyword>
<proteinExistence type="predicted"/>
<gene>
    <name evidence="2" type="ORF">FB560_0320</name>
</gene>
<dbReference type="EMBL" id="VFOX01000001">
    <property type="protein sequence ID" value="TQL84728.1"/>
    <property type="molecule type" value="Genomic_DNA"/>
</dbReference>
<organism evidence="2 3">
    <name type="scientific">Microbacterium saperdae</name>
    <dbReference type="NCBI Taxonomy" id="69368"/>
    <lineage>
        <taxon>Bacteria</taxon>
        <taxon>Bacillati</taxon>
        <taxon>Actinomycetota</taxon>
        <taxon>Actinomycetes</taxon>
        <taxon>Micrococcales</taxon>
        <taxon>Microbacteriaceae</taxon>
        <taxon>Microbacterium</taxon>
    </lineage>
</organism>
<reference evidence="2 3" key="1">
    <citation type="submission" date="2019-06" db="EMBL/GenBank/DDBJ databases">
        <title>Sequencing the genomes of 1000 actinobacteria strains.</title>
        <authorList>
            <person name="Klenk H.-P."/>
        </authorList>
    </citation>
    <scope>NUCLEOTIDE SEQUENCE [LARGE SCALE GENOMIC DNA]</scope>
    <source>
        <strain evidence="2 3">DSM 20169</strain>
    </source>
</reference>
<dbReference type="Gene3D" id="3.40.50.720">
    <property type="entry name" value="NAD(P)-binding Rossmann-like Domain"/>
    <property type="match status" value="1"/>
</dbReference>
<comment type="caution">
    <text evidence="2">The sequence shown here is derived from an EMBL/GenBank/DDBJ whole genome shotgun (WGS) entry which is preliminary data.</text>
</comment>
<dbReference type="Proteomes" id="UP000317209">
    <property type="component" value="Unassembled WGS sequence"/>
</dbReference>